<organism evidence="2 3">
    <name type="scientific">Colwellia maritima</name>
    <dbReference type="NCBI Taxonomy" id="2912588"/>
    <lineage>
        <taxon>Bacteria</taxon>
        <taxon>Pseudomonadati</taxon>
        <taxon>Pseudomonadota</taxon>
        <taxon>Gammaproteobacteria</taxon>
        <taxon>Alteromonadales</taxon>
        <taxon>Colwelliaceae</taxon>
        <taxon>Colwellia</taxon>
    </lineage>
</organism>
<keyword evidence="3" id="KW-1185">Reference proteome</keyword>
<dbReference type="PANTHER" id="PTHR33121:SF23">
    <property type="entry name" value="CYCLIC DI-GMP PHOSPHODIESTERASE PDEB"/>
    <property type="match status" value="1"/>
</dbReference>
<dbReference type="RefSeq" id="WP_242287125.1">
    <property type="nucleotide sequence ID" value="NZ_JAKKSL010000003.1"/>
</dbReference>
<dbReference type="PANTHER" id="PTHR33121">
    <property type="entry name" value="CYCLIC DI-GMP PHOSPHODIESTERASE PDEF"/>
    <property type="match status" value="1"/>
</dbReference>
<dbReference type="InterPro" id="IPR050706">
    <property type="entry name" value="Cyclic-di-GMP_PDE-like"/>
</dbReference>
<dbReference type="SMART" id="SM00052">
    <property type="entry name" value="EAL"/>
    <property type="match status" value="1"/>
</dbReference>
<proteinExistence type="predicted"/>
<dbReference type="InterPro" id="IPR001633">
    <property type="entry name" value="EAL_dom"/>
</dbReference>
<dbReference type="Pfam" id="PF00563">
    <property type="entry name" value="EAL"/>
    <property type="match status" value="1"/>
</dbReference>
<reference evidence="2" key="1">
    <citation type="submission" date="2022-01" db="EMBL/GenBank/DDBJ databases">
        <title>Colwellia maritima, isolated from seawater.</title>
        <authorList>
            <person name="Kristyanto S."/>
            <person name="Jung J."/>
            <person name="Jeon C.O."/>
        </authorList>
    </citation>
    <scope>NUCLEOTIDE SEQUENCE</scope>
    <source>
        <strain evidence="2">MSW7</strain>
    </source>
</reference>
<sequence>MSLLDRQVISKAIYYLTKHPELNKVAINLSAQGFSDERLLPLIQEKLHQYNVDPCRIIFELTESAGLSNITATQSMVAKLSALGCEFSIDDFGTGFSTFNYLKQLPAHSVKIDGSFIIDLATNPVDLALVKAIYEVATALGKKTVAEFVENEETLQLLATIGVTYAQGYHFGKPKPVEELFK</sequence>
<dbReference type="Proteomes" id="UP001139646">
    <property type="component" value="Unassembled WGS sequence"/>
</dbReference>
<accession>A0ABS9X329</accession>
<gene>
    <name evidence="2" type="ORF">L3081_16180</name>
</gene>
<dbReference type="EMBL" id="JAKKSL010000003">
    <property type="protein sequence ID" value="MCI2284647.1"/>
    <property type="molecule type" value="Genomic_DNA"/>
</dbReference>
<evidence type="ECO:0000259" key="1">
    <source>
        <dbReference type="PROSITE" id="PS50883"/>
    </source>
</evidence>
<comment type="caution">
    <text evidence="2">The sequence shown here is derived from an EMBL/GenBank/DDBJ whole genome shotgun (WGS) entry which is preliminary data.</text>
</comment>
<evidence type="ECO:0000313" key="2">
    <source>
        <dbReference type="EMBL" id="MCI2284647.1"/>
    </source>
</evidence>
<name>A0ABS9X329_9GAMM</name>
<dbReference type="PROSITE" id="PS50883">
    <property type="entry name" value="EAL"/>
    <property type="match status" value="1"/>
</dbReference>
<protein>
    <submittedName>
        <fullName evidence="2">EAL domain-containing protein</fullName>
    </submittedName>
</protein>
<feature type="domain" description="EAL" evidence="1">
    <location>
        <begin position="1"/>
        <end position="182"/>
    </location>
</feature>
<dbReference type="CDD" id="cd01948">
    <property type="entry name" value="EAL"/>
    <property type="match status" value="1"/>
</dbReference>
<evidence type="ECO:0000313" key="3">
    <source>
        <dbReference type="Proteomes" id="UP001139646"/>
    </source>
</evidence>